<dbReference type="Gene3D" id="3.30.70.2450">
    <property type="match status" value="1"/>
</dbReference>
<proteinExistence type="predicted"/>
<name>S8E6S0_FOMSC</name>
<evidence type="ECO:0000259" key="5">
    <source>
        <dbReference type="Pfam" id="PF01494"/>
    </source>
</evidence>
<dbReference type="OrthoDB" id="2690153at2759"/>
<evidence type="ECO:0000256" key="3">
    <source>
        <dbReference type="ARBA" id="ARBA00022827"/>
    </source>
</evidence>
<dbReference type="eggNOG" id="KOG3855">
    <property type="taxonomic scope" value="Eukaryota"/>
</dbReference>
<accession>S8E6S0</accession>
<dbReference type="InterPro" id="IPR038220">
    <property type="entry name" value="PHOX_C_sf"/>
</dbReference>
<reference evidence="6 7" key="1">
    <citation type="journal article" date="2012" name="Science">
        <title>The Paleozoic origin of enzymatic lignin decomposition reconstructed from 31 fungal genomes.</title>
        <authorList>
            <person name="Floudas D."/>
            <person name="Binder M."/>
            <person name="Riley R."/>
            <person name="Barry K."/>
            <person name="Blanchette R.A."/>
            <person name="Henrissat B."/>
            <person name="Martinez A.T."/>
            <person name="Otillar R."/>
            <person name="Spatafora J.W."/>
            <person name="Yadav J.S."/>
            <person name="Aerts A."/>
            <person name="Benoit I."/>
            <person name="Boyd A."/>
            <person name="Carlson A."/>
            <person name="Copeland A."/>
            <person name="Coutinho P.M."/>
            <person name="de Vries R.P."/>
            <person name="Ferreira P."/>
            <person name="Findley K."/>
            <person name="Foster B."/>
            <person name="Gaskell J."/>
            <person name="Glotzer D."/>
            <person name="Gorecki P."/>
            <person name="Heitman J."/>
            <person name="Hesse C."/>
            <person name="Hori C."/>
            <person name="Igarashi K."/>
            <person name="Jurgens J.A."/>
            <person name="Kallen N."/>
            <person name="Kersten P."/>
            <person name="Kohler A."/>
            <person name="Kuees U."/>
            <person name="Kumar T.K.A."/>
            <person name="Kuo A."/>
            <person name="LaButti K."/>
            <person name="Larrondo L.F."/>
            <person name="Lindquist E."/>
            <person name="Ling A."/>
            <person name="Lombard V."/>
            <person name="Lucas S."/>
            <person name="Lundell T."/>
            <person name="Martin R."/>
            <person name="McLaughlin D.J."/>
            <person name="Morgenstern I."/>
            <person name="Morin E."/>
            <person name="Murat C."/>
            <person name="Nagy L.G."/>
            <person name="Nolan M."/>
            <person name="Ohm R.A."/>
            <person name="Patyshakuliyeva A."/>
            <person name="Rokas A."/>
            <person name="Ruiz-Duenas F.J."/>
            <person name="Sabat G."/>
            <person name="Salamov A."/>
            <person name="Samejima M."/>
            <person name="Schmutz J."/>
            <person name="Slot J.C."/>
            <person name="St John F."/>
            <person name="Stenlid J."/>
            <person name="Sun H."/>
            <person name="Sun S."/>
            <person name="Syed K."/>
            <person name="Tsang A."/>
            <person name="Wiebenga A."/>
            <person name="Young D."/>
            <person name="Pisabarro A."/>
            <person name="Eastwood D.C."/>
            <person name="Martin F."/>
            <person name="Cullen D."/>
            <person name="Grigoriev I.V."/>
            <person name="Hibbett D.S."/>
        </authorList>
    </citation>
    <scope>NUCLEOTIDE SEQUENCE</scope>
    <source>
        <strain evidence="7">FP-58527</strain>
    </source>
</reference>
<evidence type="ECO:0000313" key="6">
    <source>
        <dbReference type="EMBL" id="EPT00353.1"/>
    </source>
</evidence>
<evidence type="ECO:0000313" key="7">
    <source>
        <dbReference type="Proteomes" id="UP000015241"/>
    </source>
</evidence>
<dbReference type="InterPro" id="IPR002938">
    <property type="entry name" value="FAD-bd"/>
</dbReference>
<gene>
    <name evidence="6" type="ORF">FOMPIDRAFT_1023758</name>
</gene>
<dbReference type="EMBL" id="KE504149">
    <property type="protein sequence ID" value="EPT00353.1"/>
    <property type="molecule type" value="Genomic_DNA"/>
</dbReference>
<evidence type="ECO:0000256" key="1">
    <source>
        <dbReference type="ARBA" id="ARBA00001974"/>
    </source>
</evidence>
<dbReference type="InParanoid" id="S8E6S0"/>
<dbReference type="InterPro" id="IPR050641">
    <property type="entry name" value="RIFMO-like"/>
</dbReference>
<dbReference type="Gene3D" id="3.40.30.20">
    <property type="match status" value="1"/>
</dbReference>
<dbReference type="InterPro" id="IPR036188">
    <property type="entry name" value="FAD/NAD-bd_sf"/>
</dbReference>
<evidence type="ECO:0000256" key="2">
    <source>
        <dbReference type="ARBA" id="ARBA00022630"/>
    </source>
</evidence>
<organism evidence="6 7">
    <name type="scientific">Fomitopsis schrenkii</name>
    <name type="common">Brown rot fungus</name>
    <dbReference type="NCBI Taxonomy" id="2126942"/>
    <lineage>
        <taxon>Eukaryota</taxon>
        <taxon>Fungi</taxon>
        <taxon>Dikarya</taxon>
        <taxon>Basidiomycota</taxon>
        <taxon>Agaricomycotina</taxon>
        <taxon>Agaricomycetes</taxon>
        <taxon>Polyporales</taxon>
        <taxon>Fomitopsis</taxon>
    </lineage>
</organism>
<feature type="domain" description="FAD-binding" evidence="5">
    <location>
        <begin position="7"/>
        <end position="365"/>
    </location>
</feature>
<dbReference type="Proteomes" id="UP000015241">
    <property type="component" value="Unassembled WGS sequence"/>
</dbReference>
<dbReference type="SUPFAM" id="SSF51905">
    <property type="entry name" value="FAD/NAD(P)-binding domain"/>
    <property type="match status" value="1"/>
</dbReference>
<keyword evidence="4" id="KW-0560">Oxidoreductase</keyword>
<dbReference type="AlphaFoldDB" id="S8E6S0"/>
<dbReference type="STRING" id="743788.S8E6S0"/>
<protein>
    <recommendedName>
        <fullName evidence="5">FAD-binding domain-containing protein</fullName>
    </recommendedName>
</protein>
<sequence length="569" mass="62157">MSQQITTPILIAGAGPAGLSLALTLAQSGVPFRIINKAQSFHKEQRGIGLQPRTQEVFHFLDVLSDMKSGVMGIDLQPLKFYKLPGGKEVLTTLNLVLPEEPTSARPFNNPIQVPQYHNETVLRAHLAKHGISVELGTEIIGLKQFDDHVEATIKKTVDGKEAIETSSYRWLVGADGGKSVVRKQCGISFEGNASPEKAVLGEIIVPDGLDNKHWHMWVTYPKGDRNSVPMNLLVRATEVPGKYWFMLSGNVDPDEVTSSHESVRQALRFASDRDDLSWGEIVDVTDFRPSVRMVNKFREGRVFVAGDAAHVHTPRGGQGVNTSVQDVFNLAWKLALVEKGLAPPSLLDTYSEERLPVIKHMLQETVQMTQDILAENLDAAALKAAWQRGSHLKQFGINYRWSSIIFDERYASPDVEAEELNAYGTEGDVVRAGDRAPNATGLVRRDREADSQATNLFSMFGPTHHTVIVFGSESSSIQQILEGLKAYPPGTISTAVVYPRSAPASLGALEGADFILQDHDGIAFTEYSAPEKESSVVIVRPDGVVGAVVHGIPGISKYFSPIFSASST</sequence>
<dbReference type="Gene3D" id="3.50.50.60">
    <property type="entry name" value="FAD/NAD(P)-binding domain"/>
    <property type="match status" value="1"/>
</dbReference>
<dbReference type="PANTHER" id="PTHR43004">
    <property type="entry name" value="TRK SYSTEM POTASSIUM UPTAKE PROTEIN"/>
    <property type="match status" value="1"/>
</dbReference>
<dbReference type="GO" id="GO:0016709">
    <property type="term" value="F:oxidoreductase activity, acting on paired donors, with incorporation or reduction of molecular oxygen, NAD(P)H as one donor, and incorporation of one atom of oxygen"/>
    <property type="evidence" value="ECO:0007669"/>
    <property type="project" value="UniProtKB-ARBA"/>
</dbReference>
<keyword evidence="3" id="KW-0274">FAD</keyword>
<dbReference type="GO" id="GO:0071949">
    <property type="term" value="F:FAD binding"/>
    <property type="evidence" value="ECO:0007669"/>
    <property type="project" value="InterPro"/>
</dbReference>
<keyword evidence="7" id="KW-1185">Reference proteome</keyword>
<keyword evidence="2" id="KW-0285">Flavoprotein</keyword>
<evidence type="ECO:0000256" key="4">
    <source>
        <dbReference type="ARBA" id="ARBA00023002"/>
    </source>
</evidence>
<dbReference type="PANTHER" id="PTHR43004:SF19">
    <property type="entry name" value="BINDING MONOOXYGENASE, PUTATIVE (JCVI)-RELATED"/>
    <property type="match status" value="1"/>
</dbReference>
<dbReference type="HOGENOM" id="CLU_009665_20_3_1"/>
<dbReference type="PRINTS" id="PR00420">
    <property type="entry name" value="RNGMNOXGNASE"/>
</dbReference>
<dbReference type="Pfam" id="PF01494">
    <property type="entry name" value="FAD_binding_3"/>
    <property type="match status" value="1"/>
</dbReference>
<comment type="cofactor">
    <cofactor evidence="1">
        <name>FAD</name>
        <dbReference type="ChEBI" id="CHEBI:57692"/>
    </cofactor>
</comment>